<name>A0AA92U8Q4_9BACT</name>
<accession>A0AA92U8Q4</accession>
<organism evidence="1 2">
    <name type="scientific">Segatella copri</name>
    <dbReference type="NCBI Taxonomy" id="165179"/>
    <lineage>
        <taxon>Bacteria</taxon>
        <taxon>Pseudomonadati</taxon>
        <taxon>Bacteroidota</taxon>
        <taxon>Bacteroidia</taxon>
        <taxon>Bacteroidales</taxon>
        <taxon>Prevotellaceae</taxon>
        <taxon>Segatella</taxon>
    </lineage>
</organism>
<evidence type="ECO:0000313" key="1">
    <source>
        <dbReference type="EMBL" id="RGW74329.1"/>
    </source>
</evidence>
<protein>
    <submittedName>
        <fullName evidence="1">Transcription-repair coupling factor</fullName>
    </submittedName>
</protein>
<gene>
    <name evidence="1" type="ORF">DWV53_14490</name>
</gene>
<dbReference type="Proteomes" id="UP000285776">
    <property type="component" value="Unassembled WGS sequence"/>
</dbReference>
<dbReference type="EMBL" id="QSAV01000074">
    <property type="protein sequence ID" value="RGW74329.1"/>
    <property type="molecule type" value="Genomic_DNA"/>
</dbReference>
<reference evidence="1 2" key="1">
    <citation type="submission" date="2018-08" db="EMBL/GenBank/DDBJ databases">
        <title>A genome reference for cultivated species of the human gut microbiota.</title>
        <authorList>
            <person name="Zou Y."/>
            <person name="Xue W."/>
            <person name="Luo G."/>
        </authorList>
    </citation>
    <scope>NUCLEOTIDE SEQUENCE [LARGE SCALE GENOMIC DNA]</scope>
    <source>
        <strain evidence="1 2">AF10-17</strain>
    </source>
</reference>
<proteinExistence type="predicted"/>
<comment type="caution">
    <text evidence="1">The sequence shown here is derived from an EMBL/GenBank/DDBJ whole genome shotgun (WGS) entry which is preliminary data.</text>
</comment>
<evidence type="ECO:0000313" key="2">
    <source>
        <dbReference type="Proteomes" id="UP000285776"/>
    </source>
</evidence>
<sequence length="98" mass="11495">MEDKNLYMIQKAQEFMNENHFADVSRVQCLLRKMMSKEYHGLIDQIKECQDPHAIFNIHGGNNLIAPTASQAEQKLVEKPADEIKKKIRNNQERRPRC</sequence>
<dbReference type="AlphaFoldDB" id="A0AA92U8Q4"/>